<dbReference type="AlphaFoldDB" id="A0A918KXG3"/>
<dbReference type="Proteomes" id="UP000603865">
    <property type="component" value="Unassembled WGS sequence"/>
</dbReference>
<evidence type="ECO:0008006" key="4">
    <source>
        <dbReference type="Google" id="ProtNLM"/>
    </source>
</evidence>
<sequence>MKRVLVAAGLCAALSSCAYTGAFFQPVQEPSSYTLTLDNRACIIPAQLLIDGQNVGSTDAYQQRGFPVSPGTHTFQIPNDLNPQIYTATVTGNLTWRVRACL</sequence>
<reference evidence="2" key="1">
    <citation type="journal article" date="2014" name="Int. J. Syst. Evol. Microbiol.">
        <title>Complete genome sequence of Corynebacterium casei LMG S-19264T (=DSM 44701T), isolated from a smear-ripened cheese.</title>
        <authorList>
            <consortium name="US DOE Joint Genome Institute (JGI-PGF)"/>
            <person name="Walter F."/>
            <person name="Albersmeier A."/>
            <person name="Kalinowski J."/>
            <person name="Ruckert C."/>
        </authorList>
    </citation>
    <scope>NUCLEOTIDE SEQUENCE</scope>
    <source>
        <strain evidence="2">JCM 31311</strain>
    </source>
</reference>
<comment type="caution">
    <text evidence="2">The sequence shown here is derived from an EMBL/GenBank/DDBJ whole genome shotgun (WGS) entry which is preliminary data.</text>
</comment>
<proteinExistence type="predicted"/>
<accession>A0A918KXG3</accession>
<protein>
    <recommendedName>
        <fullName evidence="4">Lipoprotein</fullName>
    </recommendedName>
</protein>
<keyword evidence="3" id="KW-1185">Reference proteome</keyword>
<name>A0A918KXG3_9DEIO</name>
<dbReference type="RefSeq" id="WP_189093810.1">
    <property type="nucleotide sequence ID" value="NZ_BMQL01000103.1"/>
</dbReference>
<evidence type="ECO:0000313" key="3">
    <source>
        <dbReference type="Proteomes" id="UP000603865"/>
    </source>
</evidence>
<gene>
    <name evidence="2" type="ORF">GCM10008957_55970</name>
</gene>
<feature type="signal peptide" evidence="1">
    <location>
        <begin position="1"/>
        <end position="18"/>
    </location>
</feature>
<dbReference type="PROSITE" id="PS51257">
    <property type="entry name" value="PROKAR_LIPOPROTEIN"/>
    <property type="match status" value="1"/>
</dbReference>
<keyword evidence="1" id="KW-0732">Signal</keyword>
<organism evidence="2 3">
    <name type="scientific">Deinococcus ruber</name>
    <dbReference type="NCBI Taxonomy" id="1848197"/>
    <lineage>
        <taxon>Bacteria</taxon>
        <taxon>Thermotogati</taxon>
        <taxon>Deinococcota</taxon>
        <taxon>Deinococci</taxon>
        <taxon>Deinococcales</taxon>
        <taxon>Deinococcaceae</taxon>
        <taxon>Deinococcus</taxon>
    </lineage>
</organism>
<evidence type="ECO:0000313" key="2">
    <source>
        <dbReference type="EMBL" id="GGR40242.1"/>
    </source>
</evidence>
<evidence type="ECO:0000256" key="1">
    <source>
        <dbReference type="SAM" id="SignalP"/>
    </source>
</evidence>
<feature type="chain" id="PRO_5038123953" description="Lipoprotein" evidence="1">
    <location>
        <begin position="19"/>
        <end position="102"/>
    </location>
</feature>
<reference evidence="2" key="2">
    <citation type="submission" date="2020-09" db="EMBL/GenBank/DDBJ databases">
        <authorList>
            <person name="Sun Q."/>
            <person name="Ohkuma M."/>
        </authorList>
    </citation>
    <scope>NUCLEOTIDE SEQUENCE</scope>
    <source>
        <strain evidence="2">JCM 31311</strain>
    </source>
</reference>
<dbReference type="EMBL" id="BMQL01000103">
    <property type="protein sequence ID" value="GGR40242.1"/>
    <property type="molecule type" value="Genomic_DNA"/>
</dbReference>